<dbReference type="InterPro" id="IPR009061">
    <property type="entry name" value="DNA-bd_dom_put_sf"/>
</dbReference>
<dbReference type="SUPFAM" id="SSF46955">
    <property type="entry name" value="Putative DNA-binding domain"/>
    <property type="match status" value="1"/>
</dbReference>
<dbReference type="AlphaFoldDB" id="A0A6J4RPL1"/>
<feature type="region of interest" description="Disordered" evidence="1">
    <location>
        <begin position="40"/>
        <end position="66"/>
    </location>
</feature>
<proteinExistence type="predicted"/>
<feature type="region of interest" description="Disordered" evidence="1">
    <location>
        <begin position="122"/>
        <end position="181"/>
    </location>
</feature>
<feature type="compositionally biased region" description="Low complexity" evidence="1">
    <location>
        <begin position="298"/>
        <end position="312"/>
    </location>
</feature>
<feature type="domain" description="Transcription regulator MerR DNA binding" evidence="2">
    <location>
        <begin position="216"/>
        <end position="281"/>
    </location>
</feature>
<dbReference type="EMBL" id="CADCVR010000008">
    <property type="protein sequence ID" value="CAA9474659.1"/>
    <property type="molecule type" value="Genomic_DNA"/>
</dbReference>
<dbReference type="InterPro" id="IPR015358">
    <property type="entry name" value="Tscrpt_reg_MerR_DNA-bd"/>
</dbReference>
<dbReference type="Pfam" id="PF09278">
    <property type="entry name" value="MerR-DNA-bind"/>
    <property type="match status" value="1"/>
</dbReference>
<accession>A0A6J4RPL1</accession>
<evidence type="ECO:0000313" key="3">
    <source>
        <dbReference type="EMBL" id="CAA9474659.1"/>
    </source>
</evidence>
<dbReference type="Gene3D" id="1.10.1660.10">
    <property type="match status" value="1"/>
</dbReference>
<protein>
    <submittedName>
        <fullName evidence="3">Redox-sensitive transcriptional activator SoxR</fullName>
    </submittedName>
</protein>
<sequence length="338" mass="36726">MCSALEWESVGRRLGVDHEQCLGEGAALVDGAVCSDSVPERMRRTDNWSPAPVGGVERGSREPAGAVGCEPDVLEAAQLDLPGDGLLLCDRREVGGQAVVHEGGGVQQRRLFRDVDERFDRRAGASSGTRAGLAETRYHPTANPTQDRRPRRQRLPGRRARRPGCRADAGGRAADGRGGVAPQWRRGVRPALLRRAWLDRLRARRIGAPPVRAPVLRRLAFIVYAQRIGLSLDEIGDELARLPCDRAPNRRDWSRLSSTWTHRIDERIGGLEPLRSTLTECIGCGCLSLSRRPLANPADRAAAAGPVRAAGGEQPRLVSAPGRRPRGTGGHAESPPRR</sequence>
<evidence type="ECO:0000256" key="1">
    <source>
        <dbReference type="SAM" id="MobiDB-lite"/>
    </source>
</evidence>
<reference evidence="3" key="1">
    <citation type="submission" date="2020-02" db="EMBL/GenBank/DDBJ databases">
        <authorList>
            <person name="Meier V. D."/>
        </authorList>
    </citation>
    <scope>NUCLEOTIDE SEQUENCE</scope>
    <source>
        <strain evidence="3">AVDCRST_MAG53</strain>
    </source>
</reference>
<evidence type="ECO:0000259" key="2">
    <source>
        <dbReference type="Pfam" id="PF09278"/>
    </source>
</evidence>
<gene>
    <name evidence="3" type="ORF">AVDCRST_MAG53-172</name>
</gene>
<organism evidence="3">
    <name type="scientific">uncultured Solirubrobacteraceae bacterium</name>
    <dbReference type="NCBI Taxonomy" id="1162706"/>
    <lineage>
        <taxon>Bacteria</taxon>
        <taxon>Bacillati</taxon>
        <taxon>Actinomycetota</taxon>
        <taxon>Thermoleophilia</taxon>
        <taxon>Solirubrobacterales</taxon>
        <taxon>Solirubrobacteraceae</taxon>
        <taxon>environmental samples</taxon>
    </lineage>
</organism>
<feature type="region of interest" description="Disordered" evidence="1">
    <location>
        <begin position="298"/>
        <end position="338"/>
    </location>
</feature>
<name>A0A6J4RPL1_9ACTN</name>
<feature type="compositionally biased region" description="Basic residues" evidence="1">
    <location>
        <begin position="149"/>
        <end position="164"/>
    </location>
</feature>